<evidence type="ECO:0000256" key="9">
    <source>
        <dbReference type="PROSITE-ProRule" id="PRU01240"/>
    </source>
</evidence>
<dbReference type="InterPro" id="IPR022398">
    <property type="entry name" value="Peptidase_S8_His-AS"/>
</dbReference>
<dbReference type="EMBL" id="JAMRDG010000002">
    <property type="protein sequence ID" value="KAJ3686858.1"/>
    <property type="molecule type" value="Genomic_DNA"/>
</dbReference>
<dbReference type="Pfam" id="PF17766">
    <property type="entry name" value="fn3_6"/>
    <property type="match status" value="1"/>
</dbReference>
<feature type="domain" description="Peptidase S8/S53" evidence="10">
    <location>
        <begin position="44"/>
        <end position="490"/>
    </location>
</feature>
<keyword evidence="7" id="KW-0325">Glycoprotein</keyword>
<keyword evidence="14" id="KW-1185">Reference proteome</keyword>
<feature type="active site" description="Charge relay system" evidence="8 9">
    <location>
        <position position="115"/>
    </location>
</feature>
<keyword evidence="3 9" id="KW-0645">Protease</keyword>
<sequence>MKEYPGCATVIPASKPLQPATTHSPHFLHLHGTKGLWRRTKNMGEGIIIGILDSGLSPGHPSFNDKGMPRPPAKWKGHCDFNATVCNNKIIGAKTMLKAGADEKKHLPPIDDGGHGTHVASTAAGGFVKDIEISGIAMGKASGVAPRAHLAIYKVCDTLGCAPPDVLKGFEEAVNDGVDVISISLRASEEAFHLDPISLGGFYAMLNGIFVSTGAGNDGPMPTIIANNAPWLLTVAASTTDRQIRSTVKLGNELQLYGDSLCQPKNWTSKLFPLLYVTGDGSNANASKCLNGTLDKKLVQGKIVICDHGIIGSIMKSTIVQELGGVGTIIANAEKGSYSTQDSTMMPDLFPTSHVSYVDGMKIKDYIRSTKQPVGTFLFEGVAHRNPFSPSIAAFSSRGPTTQSPRILKPDVTGPGVFILAALPPALVPPTIIGKDKSKSFYFLSGTSMSTPHLSGVVALVKKEHPNWSPAAIKSAIMTTAYVTDIDGKPMVDHQHIPADVFDMGSGHVDPNKALDPGLVYDNKYEDYIPYLCGLGYKDEEVNNILMPAPSVQCAKVKAISEEQLNYPSIGVSFQGNDTTKTIYRTVTNVGKEGNATYKAAISVPKGMFAKVEPSTITFTSLNEKKTFQIVFERLGGAGSALAFGELKWISGMYSVRSPIAIMRS</sequence>
<accession>A0AAD5Z4R3</accession>
<protein>
    <recommendedName>
        <fullName evidence="15">Subtilisin-like protease</fullName>
    </recommendedName>
</protein>
<dbReference type="PROSITE" id="PS51892">
    <property type="entry name" value="SUBTILASE"/>
    <property type="match status" value="1"/>
</dbReference>
<feature type="domain" description="PA" evidence="11">
    <location>
        <begin position="285"/>
        <end position="363"/>
    </location>
</feature>
<evidence type="ECO:0000256" key="2">
    <source>
        <dbReference type="ARBA" id="ARBA00011073"/>
    </source>
</evidence>
<organism evidence="13 14">
    <name type="scientific">Rhynchospora tenuis</name>
    <dbReference type="NCBI Taxonomy" id="198213"/>
    <lineage>
        <taxon>Eukaryota</taxon>
        <taxon>Viridiplantae</taxon>
        <taxon>Streptophyta</taxon>
        <taxon>Embryophyta</taxon>
        <taxon>Tracheophyta</taxon>
        <taxon>Spermatophyta</taxon>
        <taxon>Magnoliopsida</taxon>
        <taxon>Liliopsida</taxon>
        <taxon>Poales</taxon>
        <taxon>Cyperaceae</taxon>
        <taxon>Cyperoideae</taxon>
        <taxon>Rhynchosporeae</taxon>
        <taxon>Rhynchospora</taxon>
    </lineage>
</organism>
<dbReference type="CDD" id="cd04852">
    <property type="entry name" value="Peptidases_S8_3"/>
    <property type="match status" value="1"/>
</dbReference>
<dbReference type="GO" id="GO:0004252">
    <property type="term" value="F:serine-type endopeptidase activity"/>
    <property type="evidence" value="ECO:0007669"/>
    <property type="project" value="UniProtKB-UniRule"/>
</dbReference>
<dbReference type="InterPro" id="IPR034197">
    <property type="entry name" value="Peptidases_S8_3"/>
</dbReference>
<dbReference type="Gene3D" id="3.40.50.200">
    <property type="entry name" value="Peptidase S8/S53 domain"/>
    <property type="match status" value="1"/>
</dbReference>
<dbReference type="GO" id="GO:0005576">
    <property type="term" value="C:extracellular region"/>
    <property type="evidence" value="ECO:0007669"/>
    <property type="project" value="UniProtKB-SubCell"/>
</dbReference>
<dbReference type="InterPro" id="IPR000209">
    <property type="entry name" value="Peptidase_S8/S53_dom"/>
</dbReference>
<comment type="similarity">
    <text evidence="2 9">Belongs to the peptidase S8 family.</text>
</comment>
<evidence type="ECO:0000256" key="3">
    <source>
        <dbReference type="ARBA" id="ARBA00022670"/>
    </source>
</evidence>
<comment type="caution">
    <text evidence="13">The sequence shown here is derived from an EMBL/GenBank/DDBJ whole genome shotgun (WGS) entry which is preliminary data.</text>
</comment>
<comment type="subcellular location">
    <subcellularLocation>
        <location evidence="1">Secreted</location>
    </subcellularLocation>
</comment>
<dbReference type="Pfam" id="PF00082">
    <property type="entry name" value="Peptidase_S8"/>
    <property type="match status" value="1"/>
</dbReference>
<evidence type="ECO:0000256" key="8">
    <source>
        <dbReference type="PIRSR" id="PIRSR615500-1"/>
    </source>
</evidence>
<feature type="active site" description="Charge relay system" evidence="8 9">
    <location>
        <position position="448"/>
    </location>
</feature>
<gene>
    <name evidence="13" type="ORF">LUZ61_016022</name>
</gene>
<dbReference type="GO" id="GO:0006508">
    <property type="term" value="P:proteolysis"/>
    <property type="evidence" value="ECO:0007669"/>
    <property type="project" value="UniProtKB-KW"/>
</dbReference>
<evidence type="ECO:0000256" key="5">
    <source>
        <dbReference type="ARBA" id="ARBA00022801"/>
    </source>
</evidence>
<keyword evidence="5 9" id="KW-0378">Hydrolase</keyword>
<evidence type="ECO:0000259" key="12">
    <source>
        <dbReference type="Pfam" id="PF17766"/>
    </source>
</evidence>
<dbReference type="InterPro" id="IPR015500">
    <property type="entry name" value="Peptidase_S8_subtilisin-rel"/>
</dbReference>
<dbReference type="PRINTS" id="PR00723">
    <property type="entry name" value="SUBTILISIN"/>
</dbReference>
<keyword evidence="6 9" id="KW-0720">Serine protease</keyword>
<evidence type="ECO:0000256" key="1">
    <source>
        <dbReference type="ARBA" id="ARBA00004613"/>
    </source>
</evidence>
<dbReference type="Gene3D" id="3.50.30.30">
    <property type="match status" value="1"/>
</dbReference>
<dbReference type="PROSITE" id="PS00137">
    <property type="entry name" value="SUBTILASE_HIS"/>
    <property type="match status" value="1"/>
</dbReference>
<evidence type="ECO:0000313" key="14">
    <source>
        <dbReference type="Proteomes" id="UP001210211"/>
    </source>
</evidence>
<dbReference type="PANTHER" id="PTHR10795">
    <property type="entry name" value="PROPROTEIN CONVERTASE SUBTILISIN/KEXIN"/>
    <property type="match status" value="1"/>
</dbReference>
<evidence type="ECO:0000256" key="4">
    <source>
        <dbReference type="ARBA" id="ARBA00022729"/>
    </source>
</evidence>
<dbReference type="SUPFAM" id="SSF52743">
    <property type="entry name" value="Subtilisin-like"/>
    <property type="match status" value="1"/>
</dbReference>
<dbReference type="InterPro" id="IPR045051">
    <property type="entry name" value="SBT"/>
</dbReference>
<evidence type="ECO:0008006" key="15">
    <source>
        <dbReference type="Google" id="ProtNLM"/>
    </source>
</evidence>
<evidence type="ECO:0000313" key="13">
    <source>
        <dbReference type="EMBL" id="KAJ3686858.1"/>
    </source>
</evidence>
<dbReference type="Gene3D" id="2.60.40.2310">
    <property type="match status" value="1"/>
</dbReference>
<evidence type="ECO:0000256" key="7">
    <source>
        <dbReference type="ARBA" id="ARBA00023180"/>
    </source>
</evidence>
<evidence type="ECO:0000259" key="11">
    <source>
        <dbReference type="Pfam" id="PF02225"/>
    </source>
</evidence>
<dbReference type="InterPro" id="IPR041469">
    <property type="entry name" value="Subtilisin-like_FN3"/>
</dbReference>
<proteinExistence type="inferred from homology"/>
<dbReference type="InterPro" id="IPR036852">
    <property type="entry name" value="Peptidase_S8/S53_dom_sf"/>
</dbReference>
<dbReference type="AlphaFoldDB" id="A0AAD5Z4R3"/>
<evidence type="ECO:0000256" key="6">
    <source>
        <dbReference type="ARBA" id="ARBA00022825"/>
    </source>
</evidence>
<dbReference type="PROSITE" id="PS00136">
    <property type="entry name" value="SUBTILASE_ASP"/>
    <property type="match status" value="1"/>
</dbReference>
<dbReference type="InterPro" id="IPR023827">
    <property type="entry name" value="Peptidase_S8_Asp-AS"/>
</dbReference>
<feature type="active site" description="Charge relay system" evidence="8 9">
    <location>
        <position position="53"/>
    </location>
</feature>
<dbReference type="Proteomes" id="UP001210211">
    <property type="component" value="Unassembled WGS sequence"/>
</dbReference>
<dbReference type="Pfam" id="PF02225">
    <property type="entry name" value="PA"/>
    <property type="match status" value="1"/>
</dbReference>
<feature type="domain" description="Subtilisin-like protease fibronectin type-III" evidence="12">
    <location>
        <begin position="564"/>
        <end position="662"/>
    </location>
</feature>
<reference evidence="13 14" key="1">
    <citation type="journal article" date="2022" name="Cell">
        <title>Repeat-based holocentromeres influence genome architecture and karyotype evolution.</title>
        <authorList>
            <person name="Hofstatter P.G."/>
            <person name="Thangavel G."/>
            <person name="Lux T."/>
            <person name="Neumann P."/>
            <person name="Vondrak T."/>
            <person name="Novak P."/>
            <person name="Zhang M."/>
            <person name="Costa L."/>
            <person name="Castellani M."/>
            <person name="Scott A."/>
            <person name="Toegelov H."/>
            <person name="Fuchs J."/>
            <person name="Mata-Sucre Y."/>
            <person name="Dias Y."/>
            <person name="Vanzela A.L.L."/>
            <person name="Huettel B."/>
            <person name="Almeida C.C.S."/>
            <person name="Simkova H."/>
            <person name="Souza G."/>
            <person name="Pedrosa-Harand A."/>
            <person name="Macas J."/>
            <person name="Mayer K.F.X."/>
            <person name="Houben A."/>
            <person name="Marques A."/>
        </authorList>
    </citation>
    <scope>NUCLEOTIDE SEQUENCE [LARGE SCALE GENOMIC DNA]</scope>
    <source>
        <strain evidence="13">RhyTen1mFocal</strain>
    </source>
</reference>
<dbReference type="CDD" id="cd02120">
    <property type="entry name" value="PA_subtilisin_like"/>
    <property type="match status" value="1"/>
</dbReference>
<name>A0AAD5Z4R3_9POAL</name>
<evidence type="ECO:0000259" key="10">
    <source>
        <dbReference type="Pfam" id="PF00082"/>
    </source>
</evidence>
<keyword evidence="4" id="KW-0732">Signal</keyword>
<dbReference type="InterPro" id="IPR003137">
    <property type="entry name" value="PA_domain"/>
</dbReference>